<feature type="binding site" evidence="11">
    <location>
        <position position="21"/>
    </location>
    <ligand>
        <name>Mg(2+)</name>
        <dbReference type="ChEBI" id="CHEBI:18420"/>
    </ligand>
</feature>
<evidence type="ECO:0000256" key="7">
    <source>
        <dbReference type="ARBA" id="ARBA00022723"/>
    </source>
</evidence>
<dbReference type="Proteomes" id="UP000807785">
    <property type="component" value="Unassembled WGS sequence"/>
</dbReference>
<dbReference type="GO" id="GO:0019143">
    <property type="term" value="F:3-deoxy-manno-octulosonate-8-phosphatase activity"/>
    <property type="evidence" value="ECO:0007669"/>
    <property type="project" value="UniProtKB-EC"/>
</dbReference>
<evidence type="ECO:0000256" key="1">
    <source>
        <dbReference type="ARBA" id="ARBA00000898"/>
    </source>
</evidence>
<reference evidence="12" key="1">
    <citation type="submission" date="2020-10" db="EMBL/GenBank/DDBJ databases">
        <title>Connecting structure to function with the recovery of over 1000 high-quality activated sludge metagenome-assembled genomes encoding full-length rRNA genes using long-read sequencing.</title>
        <authorList>
            <person name="Singleton C.M."/>
            <person name="Petriglieri F."/>
            <person name="Kristensen J.M."/>
            <person name="Kirkegaard R.H."/>
            <person name="Michaelsen T.Y."/>
            <person name="Andersen M.H."/>
            <person name="Karst S.M."/>
            <person name="Dueholm M.S."/>
            <person name="Nielsen P.H."/>
            <person name="Albertsen M."/>
        </authorList>
    </citation>
    <scope>NUCLEOTIDE SEQUENCE</scope>
    <source>
        <strain evidence="12">Bjer_18-Q3-R1-45_BAT3C.347</strain>
    </source>
</reference>
<dbReference type="PANTHER" id="PTHR21485:SF3">
    <property type="entry name" value="N-ACYLNEURAMINATE CYTIDYLYLTRANSFERASE"/>
    <property type="match status" value="1"/>
</dbReference>
<feature type="binding site" evidence="11">
    <location>
        <position position="23"/>
    </location>
    <ligand>
        <name>substrate</name>
    </ligand>
</feature>
<evidence type="ECO:0000313" key="12">
    <source>
        <dbReference type="EMBL" id="MBK6975190.1"/>
    </source>
</evidence>
<dbReference type="CDD" id="cd01630">
    <property type="entry name" value="HAD_KDO-like"/>
    <property type="match status" value="1"/>
</dbReference>
<name>A0A9D7HW42_9PROT</name>
<evidence type="ECO:0000256" key="10">
    <source>
        <dbReference type="ARBA" id="ARBA00031051"/>
    </source>
</evidence>
<evidence type="ECO:0000256" key="6">
    <source>
        <dbReference type="ARBA" id="ARBA00020092"/>
    </source>
</evidence>
<comment type="cofactor">
    <cofactor evidence="2 11">
        <name>Mg(2+)</name>
        <dbReference type="ChEBI" id="CHEBI:18420"/>
    </cofactor>
</comment>
<dbReference type="Pfam" id="PF00702">
    <property type="entry name" value="Hydrolase"/>
    <property type="match status" value="1"/>
</dbReference>
<keyword evidence="9 11" id="KW-0460">Magnesium</keyword>
<sequence>MSQTVDLARVCAAQLKLMAFDVDGVLTDGTLWFTSAGDETKGFSSADGHGLKMLREGGVELAIITGRSSRAVELRAQNIGIGHVHQGVEDKRAVLLELASRLGIAPAQCGYMGDDVVDLPVLRACGFSATVPEAEPLVKRHVQYVASRPAGRGAVREVCEYILAAQGRLDALLARYLA</sequence>
<dbReference type="PANTHER" id="PTHR21485">
    <property type="entry name" value="HAD SUPERFAMILY MEMBERS CMAS AND KDSC"/>
    <property type="match status" value="1"/>
</dbReference>
<dbReference type="AlphaFoldDB" id="A0A9D7HW42"/>
<dbReference type="GO" id="GO:0046872">
    <property type="term" value="F:metal ion binding"/>
    <property type="evidence" value="ECO:0007669"/>
    <property type="project" value="UniProtKB-KW"/>
</dbReference>
<evidence type="ECO:0000256" key="8">
    <source>
        <dbReference type="ARBA" id="ARBA00022801"/>
    </source>
</evidence>
<protein>
    <recommendedName>
        <fullName evidence="6">3-deoxy-D-manno-octulosonate 8-phosphate phosphatase KdsC</fullName>
        <ecNumber evidence="5">3.1.3.45</ecNumber>
    </recommendedName>
    <alternativeName>
        <fullName evidence="10">KDO 8-P phosphatase</fullName>
    </alternativeName>
</protein>
<dbReference type="PIRSF" id="PIRSF006118">
    <property type="entry name" value="KDO8-P_Ptase"/>
    <property type="match status" value="1"/>
</dbReference>
<dbReference type="GO" id="GO:0008781">
    <property type="term" value="F:N-acylneuraminate cytidylyltransferase activity"/>
    <property type="evidence" value="ECO:0007669"/>
    <property type="project" value="TreeGrafter"/>
</dbReference>
<evidence type="ECO:0000256" key="5">
    <source>
        <dbReference type="ARBA" id="ARBA00013066"/>
    </source>
</evidence>
<evidence type="ECO:0000256" key="4">
    <source>
        <dbReference type="ARBA" id="ARBA00011881"/>
    </source>
</evidence>
<evidence type="ECO:0000256" key="2">
    <source>
        <dbReference type="ARBA" id="ARBA00001946"/>
    </source>
</evidence>
<dbReference type="EC" id="3.1.3.45" evidence="5"/>
<comment type="catalytic activity">
    <reaction evidence="1">
        <text>3-deoxy-alpha-D-manno-2-octulosonate-8-phosphate + H2O = 3-deoxy-alpha-D-manno-oct-2-ulosonate + phosphate</text>
        <dbReference type="Rhea" id="RHEA:11500"/>
        <dbReference type="ChEBI" id="CHEBI:15377"/>
        <dbReference type="ChEBI" id="CHEBI:43474"/>
        <dbReference type="ChEBI" id="CHEBI:85985"/>
        <dbReference type="ChEBI" id="CHEBI:85986"/>
        <dbReference type="EC" id="3.1.3.45"/>
    </reaction>
</comment>
<comment type="similarity">
    <text evidence="3">Belongs to the KdsC family.</text>
</comment>
<comment type="subunit">
    <text evidence="4">Homotetramer.</text>
</comment>
<dbReference type="SFLD" id="SFLDG01136">
    <property type="entry name" value="C1.6:_Phosphoserine_Phosphatas"/>
    <property type="match status" value="1"/>
</dbReference>
<dbReference type="SFLD" id="SFLDG01138">
    <property type="entry name" value="C1.6.2:_Deoxy-d-mannose-octulo"/>
    <property type="match status" value="1"/>
</dbReference>
<keyword evidence="7 11" id="KW-0479">Metal-binding</keyword>
<evidence type="ECO:0000256" key="9">
    <source>
        <dbReference type="ARBA" id="ARBA00022842"/>
    </source>
</evidence>
<keyword evidence="8 12" id="KW-0378">Hydrolase</keyword>
<dbReference type="NCBIfam" id="TIGR01670">
    <property type="entry name" value="KdsC-phosphatas"/>
    <property type="match status" value="1"/>
</dbReference>
<feature type="binding site" evidence="11">
    <location>
        <position position="114"/>
    </location>
    <ligand>
        <name>Mg(2+)</name>
        <dbReference type="ChEBI" id="CHEBI:18420"/>
    </ligand>
</feature>
<evidence type="ECO:0000256" key="11">
    <source>
        <dbReference type="PIRSR" id="PIRSR006118-2"/>
    </source>
</evidence>
<organism evidence="12 13">
    <name type="scientific">Candidatus Methylophosphatis roskildensis</name>
    <dbReference type="NCBI Taxonomy" id="2899263"/>
    <lineage>
        <taxon>Bacteria</taxon>
        <taxon>Pseudomonadati</taxon>
        <taxon>Pseudomonadota</taxon>
        <taxon>Betaproteobacteria</taxon>
        <taxon>Nitrosomonadales</taxon>
        <taxon>Sterolibacteriaceae</taxon>
        <taxon>Candidatus Methylophosphatis</taxon>
    </lineage>
</organism>
<dbReference type="Gene3D" id="3.40.50.1000">
    <property type="entry name" value="HAD superfamily/HAD-like"/>
    <property type="match status" value="1"/>
</dbReference>
<dbReference type="InterPro" id="IPR036412">
    <property type="entry name" value="HAD-like_sf"/>
</dbReference>
<gene>
    <name evidence="12" type="ORF">IPH26_20365</name>
</gene>
<comment type="caution">
    <text evidence="12">The sequence shown here is derived from an EMBL/GenBank/DDBJ whole genome shotgun (WGS) entry which is preliminary data.</text>
</comment>
<dbReference type="SUPFAM" id="SSF56784">
    <property type="entry name" value="HAD-like"/>
    <property type="match status" value="1"/>
</dbReference>
<dbReference type="InterPro" id="IPR050793">
    <property type="entry name" value="CMP-NeuNAc_synthase"/>
</dbReference>
<evidence type="ECO:0000313" key="13">
    <source>
        <dbReference type="Proteomes" id="UP000807785"/>
    </source>
</evidence>
<dbReference type="SFLD" id="SFLDS00003">
    <property type="entry name" value="Haloacid_Dehalogenase"/>
    <property type="match status" value="1"/>
</dbReference>
<accession>A0A9D7HW42</accession>
<proteinExistence type="inferred from homology"/>
<dbReference type="InterPro" id="IPR023214">
    <property type="entry name" value="HAD_sf"/>
</dbReference>
<dbReference type="InterPro" id="IPR010023">
    <property type="entry name" value="KdsC_fam"/>
</dbReference>
<evidence type="ECO:0000256" key="3">
    <source>
        <dbReference type="ARBA" id="ARBA00005893"/>
    </source>
</evidence>
<dbReference type="FunFam" id="3.40.50.1000:FF:000029">
    <property type="entry name" value="3-deoxy-D-manno-octulosonate 8-phosphate phosphatase KdsC"/>
    <property type="match status" value="1"/>
</dbReference>
<dbReference type="EMBL" id="JADJEV010000005">
    <property type="protein sequence ID" value="MBK6975190.1"/>
    <property type="molecule type" value="Genomic_DNA"/>
</dbReference>